<dbReference type="Gene3D" id="3.40.50.10180">
    <property type="entry name" value="Glycerate kinase, MOFRL-like N-terminal domain"/>
    <property type="match status" value="1"/>
</dbReference>
<evidence type="ECO:0000259" key="1">
    <source>
        <dbReference type="Pfam" id="PF05161"/>
    </source>
</evidence>
<evidence type="ECO:0008006" key="5">
    <source>
        <dbReference type="Google" id="ProtNLM"/>
    </source>
</evidence>
<evidence type="ECO:0000259" key="2">
    <source>
        <dbReference type="Pfam" id="PF13660"/>
    </source>
</evidence>
<proteinExistence type="predicted"/>
<name>A0A2H0PX58_9BACT</name>
<evidence type="ECO:0000313" key="3">
    <source>
        <dbReference type="EMBL" id="PIR26610.1"/>
    </source>
</evidence>
<dbReference type="AlphaFoldDB" id="A0A2H0PX58"/>
<dbReference type="SUPFAM" id="SSF82544">
    <property type="entry name" value="GckA/TtuD-like"/>
    <property type="match status" value="1"/>
</dbReference>
<dbReference type="PANTHER" id="PTHR12227">
    <property type="entry name" value="GLYCERATE KINASE"/>
    <property type="match status" value="1"/>
</dbReference>
<dbReference type="Pfam" id="PF13660">
    <property type="entry name" value="DUF4147"/>
    <property type="match status" value="1"/>
</dbReference>
<gene>
    <name evidence="3" type="ORF">COV41_01100</name>
</gene>
<feature type="domain" description="MOFRL" evidence="1">
    <location>
        <begin position="320"/>
        <end position="421"/>
    </location>
</feature>
<dbReference type="Pfam" id="PF05161">
    <property type="entry name" value="MOFRL"/>
    <property type="match status" value="1"/>
</dbReference>
<dbReference type="Gene3D" id="3.40.1480.10">
    <property type="entry name" value="MOFRL domain"/>
    <property type="match status" value="1"/>
</dbReference>
<dbReference type="InterPro" id="IPR038614">
    <property type="entry name" value="GK_N_sf"/>
</dbReference>
<comment type="caution">
    <text evidence="3">The sequence shown here is derived from an EMBL/GenBank/DDBJ whole genome shotgun (WGS) entry which is preliminary data.</text>
</comment>
<dbReference type="PANTHER" id="PTHR12227:SF0">
    <property type="entry name" value="GLYCERATE KINASE"/>
    <property type="match status" value="1"/>
</dbReference>
<reference evidence="3 4" key="1">
    <citation type="submission" date="2017-09" db="EMBL/GenBank/DDBJ databases">
        <title>Depth-based differentiation of microbial function through sediment-hosted aquifers and enrichment of novel symbionts in the deep terrestrial subsurface.</title>
        <authorList>
            <person name="Probst A.J."/>
            <person name="Ladd B."/>
            <person name="Jarett J.K."/>
            <person name="Geller-Mcgrath D.E."/>
            <person name="Sieber C.M."/>
            <person name="Emerson J.B."/>
            <person name="Anantharaman K."/>
            <person name="Thomas B.C."/>
            <person name="Malmstrom R."/>
            <person name="Stieglmeier M."/>
            <person name="Klingl A."/>
            <person name="Woyke T."/>
            <person name="Ryan C.M."/>
            <person name="Banfield J.F."/>
        </authorList>
    </citation>
    <scope>NUCLEOTIDE SEQUENCE [LARGE SCALE GENOMIC DNA]</scope>
    <source>
        <strain evidence="3">CG11_big_fil_rev_8_21_14_0_20_43_10</strain>
    </source>
</reference>
<dbReference type="GO" id="GO:0005737">
    <property type="term" value="C:cytoplasm"/>
    <property type="evidence" value="ECO:0007669"/>
    <property type="project" value="TreeGrafter"/>
</dbReference>
<evidence type="ECO:0000313" key="4">
    <source>
        <dbReference type="Proteomes" id="UP000236846"/>
    </source>
</evidence>
<sequence length="444" mass="49446">MIIQNTRQLGQTPERRIALRILESGYRAIDTQTVLQKSIFLKGAILHVQNERIDCSAYRRIGIIGIGKCAYEAGAYMEKILGKRIYGGLILDMVQGKLKFLKSKKGTHPLPSARNIGFAKQIVAFTKSLDPQKDLLIAFVSGGGSSLFFIPENIDKRDFIQLTRNLQKGGADIYELNCVRKHLSAVQGGKFARMLYPLPICVLYFSDVVGNDPNVIASGPLYQDNTSNADARRILRKYGLWNAYKNKVRYFGETPKQKKYFTHVSQHVVLTNTTALRAMAQEAKKVRLRPRIVDARFHGDANRAYATMKRMSQKDTKADVYIAGGETIVHVIGNGKGGRNQQAVLAALDKIKKNELFISAASDGIDNTPYAGAIADLLTREHARKLGLDSHVYVRNNNSYAFFSKTKDYIKTGKTGSNVADLMILYKTPRAYATVSSPADKTKK</sequence>
<feature type="domain" description="MOFRL-associated" evidence="2">
    <location>
        <begin position="19"/>
        <end position="249"/>
    </location>
</feature>
<dbReference type="EMBL" id="PCXE01000017">
    <property type="protein sequence ID" value="PIR26610.1"/>
    <property type="molecule type" value="Genomic_DNA"/>
</dbReference>
<dbReference type="InterPro" id="IPR007835">
    <property type="entry name" value="MOFRL"/>
</dbReference>
<dbReference type="InterPro" id="IPR037035">
    <property type="entry name" value="GK-like_C_sf"/>
</dbReference>
<dbReference type="Proteomes" id="UP000236846">
    <property type="component" value="Unassembled WGS sequence"/>
</dbReference>
<dbReference type="GO" id="GO:0008887">
    <property type="term" value="F:glycerate kinase activity"/>
    <property type="evidence" value="ECO:0007669"/>
    <property type="project" value="InterPro"/>
</dbReference>
<organism evidence="3 4">
    <name type="scientific">Candidatus Brennerbacteria bacterium CG11_big_fil_rev_8_21_14_0_20_43_10</name>
    <dbReference type="NCBI Taxonomy" id="1974523"/>
    <lineage>
        <taxon>Bacteria</taxon>
        <taxon>Candidatus Brenneribacteriota</taxon>
    </lineage>
</organism>
<accession>A0A2H0PX58</accession>
<dbReference type="InterPro" id="IPR039760">
    <property type="entry name" value="MOFRL_protein"/>
</dbReference>
<protein>
    <recommendedName>
        <fullName evidence="5">Glycerate kinase</fullName>
    </recommendedName>
</protein>
<dbReference type="InterPro" id="IPR025286">
    <property type="entry name" value="MOFRL_assoc_dom"/>
</dbReference>